<accession>A0A1Y1USE8</accession>
<organism evidence="2 3">
    <name type="scientific">Kockovaella imperatae</name>
    <dbReference type="NCBI Taxonomy" id="4999"/>
    <lineage>
        <taxon>Eukaryota</taxon>
        <taxon>Fungi</taxon>
        <taxon>Dikarya</taxon>
        <taxon>Basidiomycota</taxon>
        <taxon>Agaricomycotina</taxon>
        <taxon>Tremellomycetes</taxon>
        <taxon>Tremellales</taxon>
        <taxon>Cuniculitremaceae</taxon>
        <taxon>Kockovaella</taxon>
    </lineage>
</organism>
<dbReference type="GO" id="GO:0003735">
    <property type="term" value="F:structural constituent of ribosome"/>
    <property type="evidence" value="ECO:0007669"/>
    <property type="project" value="InterPro"/>
</dbReference>
<dbReference type="Proteomes" id="UP000193218">
    <property type="component" value="Unassembled WGS sequence"/>
</dbReference>
<dbReference type="EMBL" id="NBSH01000001">
    <property type="protein sequence ID" value="ORX40950.1"/>
    <property type="molecule type" value="Genomic_DNA"/>
</dbReference>
<dbReference type="GeneID" id="33556227"/>
<protein>
    <submittedName>
        <fullName evidence="2">Uncharacterized protein</fullName>
    </submittedName>
</protein>
<feature type="region of interest" description="Disordered" evidence="1">
    <location>
        <begin position="130"/>
        <end position="189"/>
    </location>
</feature>
<dbReference type="InParanoid" id="A0A1Y1USE8"/>
<reference evidence="2 3" key="1">
    <citation type="submission" date="2017-03" db="EMBL/GenBank/DDBJ databases">
        <title>Widespread Adenine N6-methylation of Active Genes in Fungi.</title>
        <authorList>
            <consortium name="DOE Joint Genome Institute"/>
            <person name="Mondo S.J."/>
            <person name="Dannebaum R.O."/>
            <person name="Kuo R.C."/>
            <person name="Louie K.B."/>
            <person name="Bewick A.J."/>
            <person name="Labutti K."/>
            <person name="Haridas S."/>
            <person name="Kuo A."/>
            <person name="Salamov A."/>
            <person name="Ahrendt S.R."/>
            <person name="Lau R."/>
            <person name="Bowen B.P."/>
            <person name="Lipzen A."/>
            <person name="Sullivan W."/>
            <person name="Andreopoulos W.B."/>
            <person name="Clum A."/>
            <person name="Lindquist E."/>
            <person name="Daum C."/>
            <person name="Northen T.R."/>
            <person name="Ramamoorthy G."/>
            <person name="Schmitz R.J."/>
            <person name="Gryganskyi A."/>
            <person name="Culley D."/>
            <person name="Magnuson J."/>
            <person name="James T.Y."/>
            <person name="O'Malley M.A."/>
            <person name="Stajich J.E."/>
            <person name="Spatafora J.W."/>
            <person name="Visel A."/>
            <person name="Grigoriev I.V."/>
        </authorList>
    </citation>
    <scope>NUCLEOTIDE SEQUENCE [LARGE SCALE GENOMIC DNA]</scope>
    <source>
        <strain evidence="2 3">NRRL Y-17943</strain>
    </source>
</reference>
<gene>
    <name evidence="2" type="ORF">BD324DRAFT_612656</name>
</gene>
<dbReference type="STRING" id="4999.A0A1Y1USE8"/>
<dbReference type="PANTHER" id="PTHR28174:SF1">
    <property type="entry name" value="LARGE RIBOSOMAL SUBUNIT PROTEIN BL31M"/>
    <property type="match status" value="1"/>
</dbReference>
<dbReference type="Gene3D" id="6.20.130.10">
    <property type="match status" value="1"/>
</dbReference>
<dbReference type="GO" id="GO:0032543">
    <property type="term" value="P:mitochondrial translation"/>
    <property type="evidence" value="ECO:0007669"/>
    <property type="project" value="InterPro"/>
</dbReference>
<dbReference type="OrthoDB" id="5587740at2759"/>
<dbReference type="AlphaFoldDB" id="A0A1Y1USE8"/>
<name>A0A1Y1USE8_9TREE</name>
<dbReference type="InterPro" id="IPR034600">
    <property type="entry name" value="Ribosomal_bL31m"/>
</dbReference>
<dbReference type="PANTHER" id="PTHR28174">
    <property type="entry name" value="54S RIBOSOMAL PROTEIN L36, MITOCHONDRIAL"/>
    <property type="match status" value="1"/>
</dbReference>
<sequence>MAAIASSSRSTASGIMLRSTAASCSTSPASLIRAFSSSSPLAYDTKYVNPWKKKAHLRPPPSIPPPLPALFRQTVSLSDGSVIYTNTTAPSPQIIRLTRDVTNNPVWSPGIRARGAEEDQEGAVGRFKRRFEGMDLGSSESPATSKGGEGGSAQAQSDDDLSWMSEGGREEKAPKIPEKKVTTTKGKKK</sequence>
<evidence type="ECO:0000313" key="3">
    <source>
        <dbReference type="Proteomes" id="UP000193218"/>
    </source>
</evidence>
<evidence type="ECO:0000256" key="1">
    <source>
        <dbReference type="SAM" id="MobiDB-lite"/>
    </source>
</evidence>
<evidence type="ECO:0000313" key="2">
    <source>
        <dbReference type="EMBL" id="ORX40950.1"/>
    </source>
</evidence>
<dbReference type="RefSeq" id="XP_021874629.1">
    <property type="nucleotide sequence ID" value="XM_022014419.1"/>
</dbReference>
<proteinExistence type="predicted"/>
<dbReference type="GO" id="GO:0005762">
    <property type="term" value="C:mitochondrial large ribosomal subunit"/>
    <property type="evidence" value="ECO:0007669"/>
    <property type="project" value="InterPro"/>
</dbReference>
<comment type="caution">
    <text evidence="2">The sequence shown here is derived from an EMBL/GenBank/DDBJ whole genome shotgun (WGS) entry which is preliminary data.</text>
</comment>
<feature type="compositionally biased region" description="Basic and acidic residues" evidence="1">
    <location>
        <begin position="167"/>
        <end position="181"/>
    </location>
</feature>
<keyword evidence="3" id="KW-1185">Reference proteome</keyword>